<reference evidence="13" key="1">
    <citation type="submission" date="2020-05" db="EMBL/GenBank/DDBJ databases">
        <authorList>
            <person name="Chiriac C."/>
            <person name="Salcher M."/>
            <person name="Ghai R."/>
            <person name="Kavagutti S V."/>
        </authorList>
    </citation>
    <scope>NUCLEOTIDE SEQUENCE</scope>
</reference>
<evidence type="ECO:0000256" key="3">
    <source>
        <dbReference type="ARBA" id="ARBA00022741"/>
    </source>
</evidence>
<evidence type="ECO:0000256" key="2">
    <source>
        <dbReference type="ARBA" id="ARBA00022723"/>
    </source>
</evidence>
<dbReference type="GO" id="GO:0046872">
    <property type="term" value="F:metal ion binding"/>
    <property type="evidence" value="ECO:0007669"/>
    <property type="project" value="UniProtKB-KW"/>
</dbReference>
<dbReference type="SMART" id="SM00490">
    <property type="entry name" value="HELICc"/>
    <property type="match status" value="1"/>
</dbReference>
<dbReference type="EC" id="5.6.2.4" evidence="10"/>
<dbReference type="GO" id="GO:0005524">
    <property type="term" value="F:ATP binding"/>
    <property type="evidence" value="ECO:0007669"/>
    <property type="project" value="UniProtKB-KW"/>
</dbReference>
<dbReference type="Pfam" id="PF00271">
    <property type="entry name" value="Helicase_C"/>
    <property type="match status" value="1"/>
</dbReference>
<dbReference type="PANTHER" id="PTHR13710:SF105">
    <property type="entry name" value="ATP-DEPENDENT DNA HELICASE Q1"/>
    <property type="match status" value="1"/>
</dbReference>
<name>A0A6J7DYB1_9ZZZZ</name>
<dbReference type="SUPFAM" id="SSF46785">
    <property type="entry name" value="Winged helix' DNA-binding domain"/>
    <property type="match status" value="1"/>
</dbReference>
<dbReference type="InterPro" id="IPR036388">
    <property type="entry name" value="WH-like_DNA-bd_sf"/>
</dbReference>
<dbReference type="Pfam" id="PF00270">
    <property type="entry name" value="DEAD"/>
    <property type="match status" value="1"/>
</dbReference>
<dbReference type="CDD" id="cd17920">
    <property type="entry name" value="DEXHc_RecQ"/>
    <property type="match status" value="1"/>
</dbReference>
<dbReference type="EMBL" id="CAFBLU010000011">
    <property type="protein sequence ID" value="CAB4873339.1"/>
    <property type="molecule type" value="Genomic_DNA"/>
</dbReference>
<keyword evidence="2" id="KW-0479">Metal-binding</keyword>
<dbReference type="InterPro" id="IPR011545">
    <property type="entry name" value="DEAD/DEAH_box_helicase_dom"/>
</dbReference>
<dbReference type="SUPFAM" id="SSF52540">
    <property type="entry name" value="P-loop containing nucleoside triphosphate hydrolases"/>
    <property type="match status" value="1"/>
</dbReference>
<evidence type="ECO:0000256" key="6">
    <source>
        <dbReference type="ARBA" id="ARBA00022840"/>
    </source>
</evidence>
<dbReference type="GO" id="GO:0006260">
    <property type="term" value="P:DNA replication"/>
    <property type="evidence" value="ECO:0007669"/>
    <property type="project" value="InterPro"/>
</dbReference>
<feature type="domain" description="Helicase C-terminal" evidence="12">
    <location>
        <begin position="224"/>
        <end position="372"/>
    </location>
</feature>
<dbReference type="PANTHER" id="PTHR13710">
    <property type="entry name" value="DNA HELICASE RECQ FAMILY MEMBER"/>
    <property type="match status" value="1"/>
</dbReference>
<dbReference type="NCBIfam" id="TIGR00614">
    <property type="entry name" value="recQ_fam"/>
    <property type="match status" value="1"/>
</dbReference>
<evidence type="ECO:0000256" key="1">
    <source>
        <dbReference type="ARBA" id="ARBA00005446"/>
    </source>
</evidence>
<evidence type="ECO:0000256" key="5">
    <source>
        <dbReference type="ARBA" id="ARBA00022806"/>
    </source>
</evidence>
<dbReference type="AlphaFoldDB" id="A0A6J7DYB1"/>
<sequence length="603" mass="64353">MSGLDARIPELLARFGHTGFRPGQEAAVTAALAGRDVLAVMPTGAGKSLCYQLPALASEGLTLVVSPLVALMDDQISSLQHVAPGEVAAVHGLRDQEDNDYALAQAAEGKLRLLYLAPERLANARATSALKACKLERVVVDEAHCVSSWGHDFRPDYFRLGEAARRLGADRISAFTATATDQVTEDIARRLGLSDPEVVRTGFNRPNISLTAMTCQGRPDEEACLKQLLEAPESRPAIVYAGTRKQTGEVAKMLKKHLGVRVEAYHAGLERKSRGEIQRRFMGGETEVVVATNAFGMGVDKADVRTVVHVAVPGSLEALYQEAGRGGRDGLPSRAVLLAEPRDRSLHVHFIKSATVEDDQLKSLVRLLRAAADDRGLAKITARSAAGACGGGSERATAALGHLAFAGVLTPIPSPPGEVSVRFAGELDEAALARSRAAARDAEKLRWRRYNEVWGYVDGETCRRRAVLDHFGDTREPVSEGPCCDVCDKSLVPKGAPAGAGATRTKGGLRRVVVSAEDIDGLEAALLATVRDATPTVGRTRLVEIMRGSQSKSLLTSGQDQLEHYGEYSHLSKDIVLTVVDDTITAGRLVSTGGSYPKLKLAA</sequence>
<dbReference type="GO" id="GO:0016787">
    <property type="term" value="F:hydrolase activity"/>
    <property type="evidence" value="ECO:0007669"/>
    <property type="project" value="UniProtKB-KW"/>
</dbReference>
<keyword evidence="5" id="KW-0347">Helicase</keyword>
<dbReference type="InterPro" id="IPR032284">
    <property type="entry name" value="RecQ_Zn-bd"/>
</dbReference>
<keyword evidence="3" id="KW-0547">Nucleotide-binding</keyword>
<dbReference type="GO" id="GO:0009378">
    <property type="term" value="F:four-way junction helicase activity"/>
    <property type="evidence" value="ECO:0007669"/>
    <property type="project" value="TreeGrafter"/>
</dbReference>
<dbReference type="Pfam" id="PF09382">
    <property type="entry name" value="RQC"/>
    <property type="match status" value="1"/>
</dbReference>
<dbReference type="Gene3D" id="3.40.50.300">
    <property type="entry name" value="P-loop containing nucleotide triphosphate hydrolases"/>
    <property type="match status" value="2"/>
</dbReference>
<evidence type="ECO:0000256" key="10">
    <source>
        <dbReference type="ARBA" id="ARBA00034808"/>
    </source>
</evidence>
<dbReference type="PROSITE" id="PS51194">
    <property type="entry name" value="HELICASE_CTER"/>
    <property type="match status" value="1"/>
</dbReference>
<dbReference type="GO" id="GO:0043590">
    <property type="term" value="C:bacterial nucleoid"/>
    <property type="evidence" value="ECO:0007669"/>
    <property type="project" value="TreeGrafter"/>
</dbReference>
<proteinExistence type="inferred from homology"/>
<keyword evidence="7" id="KW-0238">DNA-binding</keyword>
<evidence type="ECO:0000256" key="7">
    <source>
        <dbReference type="ARBA" id="ARBA00023125"/>
    </source>
</evidence>
<evidence type="ECO:0000256" key="8">
    <source>
        <dbReference type="ARBA" id="ARBA00023235"/>
    </source>
</evidence>
<keyword evidence="6" id="KW-0067">ATP-binding</keyword>
<dbReference type="InterPro" id="IPR014001">
    <property type="entry name" value="Helicase_ATP-bd"/>
</dbReference>
<comment type="catalytic activity">
    <reaction evidence="9">
        <text>Couples ATP hydrolysis with the unwinding of duplex DNA by translocating in the 3'-5' direction.</text>
        <dbReference type="EC" id="5.6.2.4"/>
    </reaction>
</comment>
<dbReference type="Gene3D" id="1.10.10.10">
    <property type="entry name" value="Winged helix-like DNA-binding domain superfamily/Winged helix DNA-binding domain"/>
    <property type="match status" value="1"/>
</dbReference>
<dbReference type="InterPro" id="IPR004589">
    <property type="entry name" value="DNA_helicase_ATP-dep_RecQ"/>
</dbReference>
<evidence type="ECO:0000256" key="4">
    <source>
        <dbReference type="ARBA" id="ARBA00022801"/>
    </source>
</evidence>
<gene>
    <name evidence="13" type="ORF">UFOPK3444_00861</name>
</gene>
<evidence type="ECO:0000259" key="11">
    <source>
        <dbReference type="PROSITE" id="PS51192"/>
    </source>
</evidence>
<dbReference type="GO" id="GO:0006281">
    <property type="term" value="P:DNA repair"/>
    <property type="evidence" value="ECO:0007669"/>
    <property type="project" value="InterPro"/>
</dbReference>
<dbReference type="Pfam" id="PF16124">
    <property type="entry name" value="RecQ_Zn_bind"/>
    <property type="match status" value="1"/>
</dbReference>
<dbReference type="GO" id="GO:0005737">
    <property type="term" value="C:cytoplasm"/>
    <property type="evidence" value="ECO:0007669"/>
    <property type="project" value="TreeGrafter"/>
</dbReference>
<dbReference type="FunFam" id="3.40.50.300:FF:001389">
    <property type="entry name" value="ATP-dependent DNA helicase RecQ"/>
    <property type="match status" value="1"/>
</dbReference>
<organism evidence="13">
    <name type="scientific">freshwater metagenome</name>
    <dbReference type="NCBI Taxonomy" id="449393"/>
    <lineage>
        <taxon>unclassified sequences</taxon>
        <taxon>metagenomes</taxon>
        <taxon>ecological metagenomes</taxon>
    </lineage>
</organism>
<dbReference type="InterPro" id="IPR001650">
    <property type="entry name" value="Helicase_C-like"/>
</dbReference>
<evidence type="ECO:0000256" key="9">
    <source>
        <dbReference type="ARBA" id="ARBA00034617"/>
    </source>
</evidence>
<evidence type="ECO:0000259" key="12">
    <source>
        <dbReference type="PROSITE" id="PS51194"/>
    </source>
</evidence>
<dbReference type="GO" id="GO:0043138">
    <property type="term" value="F:3'-5' DNA helicase activity"/>
    <property type="evidence" value="ECO:0007669"/>
    <property type="project" value="UniProtKB-EC"/>
</dbReference>
<keyword evidence="4" id="KW-0378">Hydrolase</keyword>
<feature type="domain" description="Helicase ATP-binding" evidence="11">
    <location>
        <begin position="28"/>
        <end position="197"/>
    </location>
</feature>
<evidence type="ECO:0000313" key="13">
    <source>
        <dbReference type="EMBL" id="CAB4873339.1"/>
    </source>
</evidence>
<dbReference type="GO" id="GO:0030894">
    <property type="term" value="C:replisome"/>
    <property type="evidence" value="ECO:0007669"/>
    <property type="project" value="TreeGrafter"/>
</dbReference>
<comment type="similarity">
    <text evidence="1">Belongs to the helicase family. RecQ subfamily.</text>
</comment>
<dbReference type="InterPro" id="IPR036390">
    <property type="entry name" value="WH_DNA-bd_sf"/>
</dbReference>
<accession>A0A6J7DYB1</accession>
<dbReference type="GO" id="GO:0006310">
    <property type="term" value="P:DNA recombination"/>
    <property type="evidence" value="ECO:0007669"/>
    <property type="project" value="InterPro"/>
</dbReference>
<dbReference type="InterPro" id="IPR018982">
    <property type="entry name" value="RQC_domain"/>
</dbReference>
<dbReference type="InterPro" id="IPR027417">
    <property type="entry name" value="P-loop_NTPase"/>
</dbReference>
<dbReference type="GO" id="GO:0003677">
    <property type="term" value="F:DNA binding"/>
    <property type="evidence" value="ECO:0007669"/>
    <property type="project" value="UniProtKB-KW"/>
</dbReference>
<dbReference type="PROSITE" id="PS51192">
    <property type="entry name" value="HELICASE_ATP_BIND_1"/>
    <property type="match status" value="1"/>
</dbReference>
<protein>
    <recommendedName>
        <fullName evidence="10">DNA 3'-5' helicase</fullName>
        <ecNumber evidence="10">5.6.2.4</ecNumber>
    </recommendedName>
</protein>
<dbReference type="SMART" id="SM00487">
    <property type="entry name" value="DEXDc"/>
    <property type="match status" value="1"/>
</dbReference>
<keyword evidence="8" id="KW-0413">Isomerase</keyword>